<feature type="region of interest" description="Disordered" evidence="7">
    <location>
        <begin position="78"/>
        <end position="151"/>
    </location>
</feature>
<dbReference type="EC" id="2.3.1.-" evidence="6"/>
<dbReference type="InterPro" id="IPR004167">
    <property type="entry name" value="PSBD"/>
</dbReference>
<dbReference type="Pfam" id="PF02817">
    <property type="entry name" value="E3_binding"/>
    <property type="match status" value="2"/>
</dbReference>
<gene>
    <name evidence="10" type="ORF">ATL39_0398</name>
</gene>
<sequence>MAKEIFMPKLSSTMETGTLLQWFKEEGDQVDVGDPVFEIMTDKINIEVEAYEEGILLKRYYGVDEEVPVNGIVGYIGKEGEEVPDQPGETPEDPAVEKAEEKEAVIENTSSSETEVSSDKKVRATPAARKKAGETGVPLHTLQGSGPNGRIHKKDVEVSGQQQERVTPLAEKVAADKGVDLAGVQGSGPNGKIYRRDVELPAEEQVPAAETISTAYEGTRRFIGDRMQQSSSEIPHVTLNTEIDASVLKKMRAELLPVIEKKTGKRLSYNDILVKALGEVLISHPQVNATFENNSITRHQESHIGIAVAADFGLMVPVLRDVEKKSLSLIVQESKELAVKAREGRTRPDDMKQGTFTISNLGMYAVDHFNPIINQPQAAILGVGRLHDKVIAVNGTAEVRPVLSLSLSFDHRIIDGAPAAAFLTELKEKLESPYQLLI</sequence>
<evidence type="ECO:0000256" key="5">
    <source>
        <dbReference type="ARBA" id="ARBA00023315"/>
    </source>
</evidence>
<dbReference type="PROSITE" id="PS50968">
    <property type="entry name" value="BIOTINYL_LIPOYL"/>
    <property type="match status" value="1"/>
</dbReference>
<comment type="caution">
    <text evidence="10">The sequence shown here is derived from an EMBL/GenBank/DDBJ whole genome shotgun (WGS) entry which is preliminary data.</text>
</comment>
<dbReference type="AlphaFoldDB" id="A0A419V7Y4"/>
<dbReference type="SUPFAM" id="SSF51230">
    <property type="entry name" value="Single hybrid motif"/>
    <property type="match status" value="1"/>
</dbReference>
<dbReference type="PROSITE" id="PS51826">
    <property type="entry name" value="PSBD"/>
    <property type="match status" value="2"/>
</dbReference>
<dbReference type="Proteomes" id="UP000285120">
    <property type="component" value="Unassembled WGS sequence"/>
</dbReference>
<comment type="cofactor">
    <cofactor evidence="1 6">
        <name>(R)-lipoate</name>
        <dbReference type="ChEBI" id="CHEBI:83088"/>
    </cofactor>
</comment>
<dbReference type="GO" id="GO:0016407">
    <property type="term" value="F:acetyltransferase activity"/>
    <property type="evidence" value="ECO:0007669"/>
    <property type="project" value="TreeGrafter"/>
</dbReference>
<evidence type="ECO:0000256" key="4">
    <source>
        <dbReference type="ARBA" id="ARBA00022823"/>
    </source>
</evidence>
<evidence type="ECO:0000256" key="1">
    <source>
        <dbReference type="ARBA" id="ARBA00001938"/>
    </source>
</evidence>
<dbReference type="SUPFAM" id="SSF47005">
    <property type="entry name" value="Peripheral subunit-binding domain of 2-oxo acid dehydrogenase complex"/>
    <property type="match status" value="2"/>
</dbReference>
<dbReference type="EMBL" id="RAPK01000006">
    <property type="protein sequence ID" value="RKD76185.1"/>
    <property type="molecule type" value="Genomic_DNA"/>
</dbReference>
<dbReference type="OrthoDB" id="9805770at2"/>
<dbReference type="SUPFAM" id="SSF52777">
    <property type="entry name" value="CoA-dependent acyltransferases"/>
    <property type="match status" value="1"/>
</dbReference>
<accession>A0A419V7Y4</accession>
<dbReference type="InterPro" id="IPR036625">
    <property type="entry name" value="E3-bd_dom_sf"/>
</dbReference>
<organism evidence="10 11">
    <name type="scientific">Sinobaca qinghaiensis</name>
    <dbReference type="NCBI Taxonomy" id="342944"/>
    <lineage>
        <taxon>Bacteria</taxon>
        <taxon>Bacillati</taxon>
        <taxon>Bacillota</taxon>
        <taxon>Bacilli</taxon>
        <taxon>Bacillales</taxon>
        <taxon>Sporolactobacillaceae</taxon>
        <taxon>Sinobaca</taxon>
    </lineage>
</organism>
<feature type="domain" description="Lipoyl-binding" evidence="8">
    <location>
        <begin position="2"/>
        <end position="77"/>
    </location>
</feature>
<dbReference type="PANTHER" id="PTHR43178">
    <property type="entry name" value="DIHYDROLIPOAMIDE ACETYLTRANSFERASE COMPONENT OF PYRUVATE DEHYDROGENASE COMPLEX"/>
    <property type="match status" value="1"/>
</dbReference>
<dbReference type="InterPro" id="IPR011053">
    <property type="entry name" value="Single_hybrid_motif"/>
</dbReference>
<keyword evidence="10" id="KW-0670">Pyruvate</keyword>
<dbReference type="PROSITE" id="PS00189">
    <property type="entry name" value="LIPOYL"/>
    <property type="match status" value="1"/>
</dbReference>
<dbReference type="InterPro" id="IPR023213">
    <property type="entry name" value="CAT-like_dom_sf"/>
</dbReference>
<keyword evidence="11" id="KW-1185">Reference proteome</keyword>
<dbReference type="Gene3D" id="4.10.320.10">
    <property type="entry name" value="E3-binding domain"/>
    <property type="match status" value="2"/>
</dbReference>
<proteinExistence type="inferred from homology"/>
<dbReference type="GO" id="GO:0031405">
    <property type="term" value="F:lipoic acid binding"/>
    <property type="evidence" value="ECO:0007669"/>
    <property type="project" value="TreeGrafter"/>
</dbReference>
<dbReference type="PANTHER" id="PTHR43178:SF5">
    <property type="entry name" value="LIPOAMIDE ACYLTRANSFERASE COMPONENT OF BRANCHED-CHAIN ALPHA-KETO ACID DEHYDROGENASE COMPLEX, MITOCHONDRIAL"/>
    <property type="match status" value="1"/>
</dbReference>
<evidence type="ECO:0000256" key="3">
    <source>
        <dbReference type="ARBA" id="ARBA00022679"/>
    </source>
</evidence>
<evidence type="ECO:0000259" key="9">
    <source>
        <dbReference type="PROSITE" id="PS51826"/>
    </source>
</evidence>
<dbReference type="RefSeq" id="WP_120191600.1">
    <property type="nucleotide sequence ID" value="NZ_RAPK01000006.1"/>
</dbReference>
<evidence type="ECO:0000256" key="7">
    <source>
        <dbReference type="SAM" id="MobiDB-lite"/>
    </source>
</evidence>
<feature type="domain" description="Peripheral subunit-binding (PSBD)" evidence="9">
    <location>
        <begin position="165"/>
        <end position="202"/>
    </location>
</feature>
<evidence type="ECO:0000256" key="2">
    <source>
        <dbReference type="ARBA" id="ARBA00007317"/>
    </source>
</evidence>
<dbReference type="CDD" id="cd06849">
    <property type="entry name" value="lipoyl_domain"/>
    <property type="match status" value="1"/>
</dbReference>
<evidence type="ECO:0000256" key="6">
    <source>
        <dbReference type="RuleBase" id="RU003423"/>
    </source>
</evidence>
<dbReference type="GO" id="GO:0005737">
    <property type="term" value="C:cytoplasm"/>
    <property type="evidence" value="ECO:0007669"/>
    <property type="project" value="TreeGrafter"/>
</dbReference>
<dbReference type="InterPro" id="IPR000089">
    <property type="entry name" value="Biotin_lipoyl"/>
</dbReference>
<dbReference type="InterPro" id="IPR003016">
    <property type="entry name" value="2-oxoA_DH_lipoyl-BS"/>
</dbReference>
<feature type="compositionally biased region" description="Basic and acidic residues" evidence="7">
    <location>
        <begin position="95"/>
        <end position="105"/>
    </location>
</feature>
<evidence type="ECO:0000259" key="8">
    <source>
        <dbReference type="PROSITE" id="PS50968"/>
    </source>
</evidence>
<keyword evidence="4 6" id="KW-0450">Lipoyl</keyword>
<keyword evidence="5 6" id="KW-0012">Acyltransferase</keyword>
<dbReference type="Gene3D" id="3.30.559.10">
    <property type="entry name" value="Chloramphenicol acetyltransferase-like domain"/>
    <property type="match status" value="1"/>
</dbReference>
<dbReference type="Pfam" id="PF00198">
    <property type="entry name" value="2-oxoacid_dh"/>
    <property type="match status" value="1"/>
</dbReference>
<dbReference type="InterPro" id="IPR001078">
    <property type="entry name" value="2-oxoacid_DH_actylTfrase"/>
</dbReference>
<name>A0A419V7Y4_9BACL</name>
<dbReference type="Pfam" id="PF00364">
    <property type="entry name" value="Biotin_lipoyl"/>
    <property type="match status" value="1"/>
</dbReference>
<reference evidence="10 11" key="1">
    <citation type="submission" date="2018-09" db="EMBL/GenBank/DDBJ databases">
        <title>Genomic Encyclopedia of Archaeal and Bacterial Type Strains, Phase II (KMG-II): from individual species to whole genera.</title>
        <authorList>
            <person name="Goeker M."/>
        </authorList>
    </citation>
    <scope>NUCLEOTIDE SEQUENCE [LARGE SCALE GENOMIC DNA]</scope>
    <source>
        <strain evidence="10 11">DSM 17008</strain>
    </source>
</reference>
<dbReference type="Gene3D" id="2.40.50.100">
    <property type="match status" value="1"/>
</dbReference>
<evidence type="ECO:0000313" key="10">
    <source>
        <dbReference type="EMBL" id="RKD76185.1"/>
    </source>
</evidence>
<comment type="similarity">
    <text evidence="2 6">Belongs to the 2-oxoacid dehydrogenase family.</text>
</comment>
<keyword evidence="3 6" id="KW-0808">Transferase</keyword>
<dbReference type="InterPro" id="IPR050743">
    <property type="entry name" value="2-oxoacid_DH_E2_comp"/>
</dbReference>
<feature type="domain" description="Peripheral subunit-binding (PSBD)" evidence="9">
    <location>
        <begin position="123"/>
        <end position="160"/>
    </location>
</feature>
<evidence type="ECO:0000313" key="11">
    <source>
        <dbReference type="Proteomes" id="UP000285120"/>
    </source>
</evidence>
<protein>
    <recommendedName>
        <fullName evidence="6">Dihydrolipoamide acetyltransferase component of pyruvate dehydrogenase complex</fullName>
        <ecNumber evidence="6">2.3.1.-</ecNumber>
    </recommendedName>
</protein>